<sequence length="197" mass="22626">MNYLAHVHLANVTNTSKTGSLLGDFVKGQVSGLNFDNEIKQGIQLHRSIDSFTDAHRYTRSLTVQLGKLRRYGGIIIDVLYDHQLALNFDQFHHQSLNRFAKECYAELDTELAALPDSYVKTVKEMKQMDWLSGYGELPNIERALIGISKRLKRPVDLTQCLDWYQTNQDNIELGFSEFYTDLINFACKQVMNNSKN</sequence>
<evidence type="ECO:0000313" key="6">
    <source>
        <dbReference type="Proteomes" id="UP001257914"/>
    </source>
</evidence>
<accession>A0ABU3R4A2</accession>
<protein>
    <submittedName>
        <fullName evidence="5">ACP phosphodiesterase</fullName>
    </submittedName>
</protein>
<evidence type="ECO:0000256" key="4">
    <source>
        <dbReference type="ARBA" id="ARBA00023160"/>
    </source>
</evidence>
<evidence type="ECO:0000313" key="5">
    <source>
        <dbReference type="EMBL" id="MDU0114344.1"/>
    </source>
</evidence>
<dbReference type="PIRSF" id="PIRSF011489">
    <property type="entry name" value="DUF479"/>
    <property type="match status" value="1"/>
</dbReference>
<keyword evidence="4" id="KW-0275">Fatty acid biosynthesis</keyword>
<dbReference type="Pfam" id="PF04336">
    <property type="entry name" value="ACP_PD"/>
    <property type="match status" value="1"/>
</dbReference>
<dbReference type="RefSeq" id="WP_315947965.1">
    <property type="nucleotide sequence ID" value="NZ_JAWCUA010000010.1"/>
</dbReference>
<keyword evidence="6" id="KW-1185">Reference proteome</keyword>
<dbReference type="EMBL" id="JAWCUA010000010">
    <property type="protein sequence ID" value="MDU0114344.1"/>
    <property type="molecule type" value="Genomic_DNA"/>
</dbReference>
<name>A0ABU3R4A2_9GAMM</name>
<keyword evidence="1" id="KW-0444">Lipid biosynthesis</keyword>
<dbReference type="PANTHER" id="PTHR38764:SF1">
    <property type="entry name" value="ACYL CARRIER PROTEIN PHOSPHODIESTERASE"/>
    <property type="match status" value="1"/>
</dbReference>
<dbReference type="InterPro" id="IPR007431">
    <property type="entry name" value="ACP_PD"/>
</dbReference>
<keyword evidence="4" id="KW-0276">Fatty acid metabolism</keyword>
<dbReference type="PANTHER" id="PTHR38764">
    <property type="entry name" value="ACYL CARRIER PROTEIN PHOSPHODIESTERASE"/>
    <property type="match status" value="1"/>
</dbReference>
<proteinExistence type="predicted"/>
<keyword evidence="3" id="KW-0443">Lipid metabolism</keyword>
<organism evidence="5 6">
    <name type="scientific">Psychrosphaera aquimarina</name>
    <dbReference type="NCBI Taxonomy" id="2044854"/>
    <lineage>
        <taxon>Bacteria</taxon>
        <taxon>Pseudomonadati</taxon>
        <taxon>Pseudomonadota</taxon>
        <taxon>Gammaproteobacteria</taxon>
        <taxon>Alteromonadales</taxon>
        <taxon>Pseudoalteromonadaceae</taxon>
        <taxon>Psychrosphaera</taxon>
    </lineage>
</organism>
<dbReference type="Proteomes" id="UP001257914">
    <property type="component" value="Unassembled WGS sequence"/>
</dbReference>
<gene>
    <name evidence="5" type="ORF">RT723_15360</name>
</gene>
<evidence type="ECO:0000256" key="2">
    <source>
        <dbReference type="ARBA" id="ARBA00022801"/>
    </source>
</evidence>
<comment type="caution">
    <text evidence="5">The sequence shown here is derived from an EMBL/GenBank/DDBJ whole genome shotgun (WGS) entry which is preliminary data.</text>
</comment>
<keyword evidence="2" id="KW-0378">Hydrolase</keyword>
<evidence type="ECO:0000256" key="3">
    <source>
        <dbReference type="ARBA" id="ARBA00023098"/>
    </source>
</evidence>
<evidence type="ECO:0000256" key="1">
    <source>
        <dbReference type="ARBA" id="ARBA00022516"/>
    </source>
</evidence>
<reference evidence="5 6" key="1">
    <citation type="submission" date="2023-10" db="EMBL/GenBank/DDBJ databases">
        <title>Psychrosphaera aquimaarina strain SW33 isolated from seawater.</title>
        <authorList>
            <person name="Bayburt H."/>
            <person name="Kim J.M."/>
            <person name="Choi B.J."/>
            <person name="Jeon C.O."/>
        </authorList>
    </citation>
    <scope>NUCLEOTIDE SEQUENCE [LARGE SCALE GENOMIC DNA]</scope>
    <source>
        <strain evidence="5 6">KCTC 52743</strain>
    </source>
</reference>